<dbReference type="InterPro" id="IPR009057">
    <property type="entry name" value="Homeodomain-like_sf"/>
</dbReference>
<dbReference type="InterPro" id="IPR001647">
    <property type="entry name" value="HTH_TetR"/>
</dbReference>
<dbReference type="PANTHER" id="PTHR30055:SF234">
    <property type="entry name" value="HTH-TYPE TRANSCRIPTIONAL REGULATOR BETI"/>
    <property type="match status" value="1"/>
</dbReference>
<evidence type="ECO:0000256" key="4">
    <source>
        <dbReference type="PROSITE-ProRule" id="PRU00335"/>
    </source>
</evidence>
<keyword evidence="7" id="KW-1185">Reference proteome</keyword>
<comment type="caution">
    <text evidence="6">The sequence shown here is derived from an EMBL/GenBank/DDBJ whole genome shotgun (WGS) entry which is preliminary data.</text>
</comment>
<dbReference type="InterPro" id="IPR050109">
    <property type="entry name" value="HTH-type_TetR-like_transc_reg"/>
</dbReference>
<dbReference type="Gene3D" id="1.10.10.60">
    <property type="entry name" value="Homeodomain-like"/>
    <property type="match status" value="1"/>
</dbReference>
<dbReference type="PANTHER" id="PTHR30055">
    <property type="entry name" value="HTH-TYPE TRANSCRIPTIONAL REGULATOR RUTR"/>
    <property type="match status" value="1"/>
</dbReference>
<keyword evidence="3" id="KW-0804">Transcription</keyword>
<dbReference type="RefSeq" id="WP_043524497.1">
    <property type="nucleotide sequence ID" value="NZ_BAABKU010000016.1"/>
</dbReference>
<protein>
    <submittedName>
        <fullName evidence="6">Transcriptional regulator</fullName>
    </submittedName>
</protein>
<evidence type="ECO:0000259" key="5">
    <source>
        <dbReference type="PROSITE" id="PS50977"/>
    </source>
</evidence>
<dbReference type="AlphaFoldDB" id="A0A0A6UM77"/>
<feature type="DNA-binding region" description="H-T-H motif" evidence="4">
    <location>
        <begin position="35"/>
        <end position="54"/>
    </location>
</feature>
<dbReference type="STRING" id="1869.MB27_12475"/>
<dbReference type="PROSITE" id="PS50977">
    <property type="entry name" value="HTH_TETR_2"/>
    <property type="match status" value="1"/>
</dbReference>
<accession>A0A0A6UM77</accession>
<evidence type="ECO:0000256" key="2">
    <source>
        <dbReference type="ARBA" id="ARBA00023125"/>
    </source>
</evidence>
<sequence length="199" mass="21607">MTTIGRRERRKVQTRQALADAALELFLAHGYDRVTVAQIAEAADVSLATLFKHVPDGKEALIFDDGTERREAMVAAVRDRPAGVSILRALHTFLAGRGTFAVDMPADAQRKRDLIVDTPALSGYQRRLWLRGEESLTAAIAAESGCEPGAPEVRALARYILEIPDLISLDTDPRASLDAVFRLLETGWAGITGDGPASR</sequence>
<dbReference type="SUPFAM" id="SSF46689">
    <property type="entry name" value="Homeodomain-like"/>
    <property type="match status" value="1"/>
</dbReference>
<dbReference type="EMBL" id="JRTT01000012">
    <property type="protein sequence ID" value="KHD77240.1"/>
    <property type="molecule type" value="Genomic_DNA"/>
</dbReference>
<feature type="domain" description="HTH tetR-type" evidence="5">
    <location>
        <begin position="12"/>
        <end position="72"/>
    </location>
</feature>
<evidence type="ECO:0000256" key="1">
    <source>
        <dbReference type="ARBA" id="ARBA00023015"/>
    </source>
</evidence>
<evidence type="ECO:0000313" key="7">
    <source>
        <dbReference type="Proteomes" id="UP000054537"/>
    </source>
</evidence>
<dbReference type="Proteomes" id="UP000054537">
    <property type="component" value="Unassembled WGS sequence"/>
</dbReference>
<proteinExistence type="predicted"/>
<keyword evidence="2 4" id="KW-0238">DNA-binding</keyword>
<dbReference type="GO" id="GO:0000976">
    <property type="term" value="F:transcription cis-regulatory region binding"/>
    <property type="evidence" value="ECO:0007669"/>
    <property type="project" value="TreeGrafter"/>
</dbReference>
<reference evidence="6 7" key="1">
    <citation type="submission" date="2014-10" db="EMBL/GenBank/DDBJ databases">
        <title>Draft genome sequence of Actinoplanes utahensis NRRL 12052.</title>
        <authorList>
            <person name="Velasco-Bucheli B."/>
            <person name="del Cerro C."/>
            <person name="Hormigo D."/>
            <person name="Garcia J.L."/>
            <person name="Acebal C."/>
            <person name="Arroyo M."/>
            <person name="de la Mata I."/>
        </authorList>
    </citation>
    <scope>NUCLEOTIDE SEQUENCE [LARGE SCALE GENOMIC DNA]</scope>
    <source>
        <strain evidence="6 7">NRRL 12052</strain>
    </source>
</reference>
<name>A0A0A6UM77_ACTUT</name>
<gene>
    <name evidence="6" type="ORF">MB27_12475</name>
</gene>
<evidence type="ECO:0000256" key="3">
    <source>
        <dbReference type="ARBA" id="ARBA00023163"/>
    </source>
</evidence>
<dbReference type="Pfam" id="PF00440">
    <property type="entry name" value="TetR_N"/>
    <property type="match status" value="1"/>
</dbReference>
<dbReference type="Gene3D" id="1.10.357.10">
    <property type="entry name" value="Tetracycline Repressor, domain 2"/>
    <property type="match status" value="1"/>
</dbReference>
<organism evidence="6 7">
    <name type="scientific">Actinoplanes utahensis</name>
    <dbReference type="NCBI Taxonomy" id="1869"/>
    <lineage>
        <taxon>Bacteria</taxon>
        <taxon>Bacillati</taxon>
        <taxon>Actinomycetota</taxon>
        <taxon>Actinomycetes</taxon>
        <taxon>Micromonosporales</taxon>
        <taxon>Micromonosporaceae</taxon>
        <taxon>Actinoplanes</taxon>
    </lineage>
</organism>
<dbReference type="GO" id="GO:0003700">
    <property type="term" value="F:DNA-binding transcription factor activity"/>
    <property type="evidence" value="ECO:0007669"/>
    <property type="project" value="TreeGrafter"/>
</dbReference>
<dbReference type="OrthoDB" id="5185169at2"/>
<dbReference type="eggNOG" id="COG1309">
    <property type="taxonomic scope" value="Bacteria"/>
</dbReference>
<evidence type="ECO:0000313" key="6">
    <source>
        <dbReference type="EMBL" id="KHD77240.1"/>
    </source>
</evidence>
<keyword evidence="1" id="KW-0805">Transcription regulation</keyword>